<protein>
    <recommendedName>
        <fullName evidence="13">O-methylsterigmatocystin oxidoreductase</fullName>
    </recommendedName>
</protein>
<sequence length="536" mass="61081">MFPSSPWSLWAVAVPVLVYFINRIFLRRDDRYRLPPGPPGLPLVGNIRDLPPAGVPEFLHWVKHKDQYGPISSVTIMGMTLIIVNDRDMAHEMLDKTASKTSGRPDSIFANKMCGYESIILCKGYNKTFRFYRKLLHQELGTITSAAQFRGIQELEMKRQLIRTLRAPKKLLDHYRTSAAATILKMAYGYTLEPHKPDYLVELADRVLSEFSQAAVPMSWAVDILPFLQYLPKWTPGAGFISKARVMRRRLETAAELPYRFVQHQMTAKNHQPSYVSKLIEYFTQSYGDSPSPGSADEDAIMWTAMSLYGAASDTTVITLTVFTAAMILYPDVQRKAQDEIDRVVGFGKLPTFEDRDKLPYVNALIKEAARWWPITPLGFPHVVDSDFDYNGFRIPKGATILPSVYWFLHDPQVYHEPETFEPERFLAPRNEPDPASDVFGYGRRICPGRFFADSSLYINIVQSLSMFDFRHAVGDDGKEVSISLEPQPGILTHPNKFQYLITPRSRQHIDLINQIEVDTPWEPSDAEHLQSAAIQ</sequence>
<dbReference type="Pfam" id="PF00067">
    <property type="entry name" value="p450"/>
    <property type="match status" value="1"/>
</dbReference>
<dbReference type="PRINTS" id="PR00463">
    <property type="entry name" value="EP450I"/>
</dbReference>
<proteinExistence type="inferred from homology"/>
<feature type="binding site" description="axial binding residue" evidence="8">
    <location>
        <position position="447"/>
    </location>
    <ligand>
        <name>heme</name>
        <dbReference type="ChEBI" id="CHEBI:30413"/>
    </ligand>
    <ligandPart>
        <name>Fe</name>
        <dbReference type="ChEBI" id="CHEBI:18248"/>
    </ligandPart>
</feature>
<dbReference type="GO" id="GO:0016705">
    <property type="term" value="F:oxidoreductase activity, acting on paired donors, with incorporation or reduction of molecular oxygen"/>
    <property type="evidence" value="ECO:0007669"/>
    <property type="project" value="InterPro"/>
</dbReference>
<evidence type="ECO:0000256" key="5">
    <source>
        <dbReference type="ARBA" id="ARBA00023002"/>
    </source>
</evidence>
<dbReference type="InterPro" id="IPR036396">
    <property type="entry name" value="Cyt_P450_sf"/>
</dbReference>
<evidence type="ECO:0000256" key="8">
    <source>
        <dbReference type="PIRSR" id="PIRSR602401-1"/>
    </source>
</evidence>
<evidence type="ECO:0000313" key="12">
    <source>
        <dbReference type="Proteomes" id="UP000696573"/>
    </source>
</evidence>
<dbReference type="PROSITE" id="PS00086">
    <property type="entry name" value="CYTOCHROME_P450"/>
    <property type="match status" value="1"/>
</dbReference>
<dbReference type="InterPro" id="IPR050364">
    <property type="entry name" value="Cytochrome_P450_fung"/>
</dbReference>
<comment type="cofactor">
    <cofactor evidence="1 8">
        <name>heme</name>
        <dbReference type="ChEBI" id="CHEBI:30413"/>
    </cofactor>
</comment>
<dbReference type="GO" id="GO:0004497">
    <property type="term" value="F:monooxygenase activity"/>
    <property type="evidence" value="ECO:0007669"/>
    <property type="project" value="UniProtKB-KW"/>
</dbReference>
<keyword evidence="10" id="KW-1133">Transmembrane helix</keyword>
<organism evidence="11 12">
    <name type="scientific">Clonostachys rhizophaga</name>
    <dbReference type="NCBI Taxonomy" id="160324"/>
    <lineage>
        <taxon>Eukaryota</taxon>
        <taxon>Fungi</taxon>
        <taxon>Dikarya</taxon>
        <taxon>Ascomycota</taxon>
        <taxon>Pezizomycotina</taxon>
        <taxon>Sordariomycetes</taxon>
        <taxon>Hypocreomycetidae</taxon>
        <taxon>Hypocreales</taxon>
        <taxon>Bionectriaceae</taxon>
        <taxon>Clonostachys</taxon>
    </lineage>
</organism>
<keyword evidence="5 9" id="KW-0560">Oxidoreductase</keyword>
<reference evidence="11" key="1">
    <citation type="submission" date="2021-10" db="EMBL/GenBank/DDBJ databases">
        <authorList>
            <person name="Piombo E."/>
        </authorList>
    </citation>
    <scope>NUCLEOTIDE SEQUENCE</scope>
</reference>
<comment type="caution">
    <text evidence="11">The sequence shown here is derived from an EMBL/GenBank/DDBJ whole genome shotgun (WGS) entry which is preliminary data.</text>
</comment>
<dbReference type="EMBL" id="CABFNQ020000702">
    <property type="protein sequence ID" value="CAH0025147.1"/>
    <property type="molecule type" value="Genomic_DNA"/>
</dbReference>
<dbReference type="AlphaFoldDB" id="A0A9N9VKH1"/>
<evidence type="ECO:0000256" key="7">
    <source>
        <dbReference type="ARBA" id="ARBA00023033"/>
    </source>
</evidence>
<gene>
    <name evidence="11" type="ORF">CRHIZ90672A_00005298</name>
</gene>
<dbReference type="GO" id="GO:0020037">
    <property type="term" value="F:heme binding"/>
    <property type="evidence" value="ECO:0007669"/>
    <property type="project" value="InterPro"/>
</dbReference>
<evidence type="ECO:0000256" key="10">
    <source>
        <dbReference type="SAM" id="Phobius"/>
    </source>
</evidence>
<feature type="transmembrane region" description="Helical" evidence="10">
    <location>
        <begin position="6"/>
        <end position="26"/>
    </location>
</feature>
<comment type="similarity">
    <text evidence="2 9">Belongs to the cytochrome P450 family.</text>
</comment>
<evidence type="ECO:0008006" key="13">
    <source>
        <dbReference type="Google" id="ProtNLM"/>
    </source>
</evidence>
<dbReference type="GO" id="GO:0005506">
    <property type="term" value="F:iron ion binding"/>
    <property type="evidence" value="ECO:0007669"/>
    <property type="project" value="InterPro"/>
</dbReference>
<keyword evidence="10" id="KW-0472">Membrane</keyword>
<dbReference type="InterPro" id="IPR017972">
    <property type="entry name" value="Cyt_P450_CS"/>
</dbReference>
<evidence type="ECO:0000256" key="4">
    <source>
        <dbReference type="ARBA" id="ARBA00022723"/>
    </source>
</evidence>
<dbReference type="SUPFAM" id="SSF48264">
    <property type="entry name" value="Cytochrome P450"/>
    <property type="match status" value="1"/>
</dbReference>
<evidence type="ECO:0000256" key="3">
    <source>
        <dbReference type="ARBA" id="ARBA00022617"/>
    </source>
</evidence>
<evidence type="ECO:0000313" key="11">
    <source>
        <dbReference type="EMBL" id="CAH0025147.1"/>
    </source>
</evidence>
<evidence type="ECO:0000256" key="6">
    <source>
        <dbReference type="ARBA" id="ARBA00023004"/>
    </source>
</evidence>
<keyword evidence="7 9" id="KW-0503">Monooxygenase</keyword>
<dbReference type="InterPro" id="IPR001128">
    <property type="entry name" value="Cyt_P450"/>
</dbReference>
<dbReference type="Proteomes" id="UP000696573">
    <property type="component" value="Unassembled WGS sequence"/>
</dbReference>
<dbReference type="PANTHER" id="PTHR46300:SF7">
    <property type="entry name" value="P450, PUTATIVE (EUROFUNG)-RELATED"/>
    <property type="match status" value="1"/>
</dbReference>
<keyword evidence="3 8" id="KW-0349">Heme</keyword>
<keyword evidence="6 8" id="KW-0408">Iron</keyword>
<dbReference type="OrthoDB" id="2789670at2759"/>
<name>A0A9N9VKH1_9HYPO</name>
<keyword evidence="10" id="KW-0812">Transmembrane</keyword>
<evidence type="ECO:0000256" key="2">
    <source>
        <dbReference type="ARBA" id="ARBA00010617"/>
    </source>
</evidence>
<dbReference type="CDD" id="cd11065">
    <property type="entry name" value="CYP64-like"/>
    <property type="match status" value="1"/>
</dbReference>
<dbReference type="InterPro" id="IPR002401">
    <property type="entry name" value="Cyt_P450_E_grp-I"/>
</dbReference>
<keyword evidence="12" id="KW-1185">Reference proteome</keyword>
<dbReference type="Gene3D" id="1.10.630.10">
    <property type="entry name" value="Cytochrome P450"/>
    <property type="match status" value="1"/>
</dbReference>
<dbReference type="PANTHER" id="PTHR46300">
    <property type="entry name" value="P450, PUTATIVE (EUROFUNG)-RELATED-RELATED"/>
    <property type="match status" value="1"/>
</dbReference>
<keyword evidence="4 8" id="KW-0479">Metal-binding</keyword>
<evidence type="ECO:0000256" key="9">
    <source>
        <dbReference type="RuleBase" id="RU000461"/>
    </source>
</evidence>
<accession>A0A9N9VKH1</accession>
<evidence type="ECO:0000256" key="1">
    <source>
        <dbReference type="ARBA" id="ARBA00001971"/>
    </source>
</evidence>